<dbReference type="HOGENOM" id="CLU_1351209_0_0_1"/>
<dbReference type="InParanoid" id="B7G013"/>
<dbReference type="GeneID" id="7201434"/>
<reference evidence="2 3" key="1">
    <citation type="journal article" date="2008" name="Nature">
        <title>The Phaeodactylum genome reveals the evolutionary history of diatom genomes.</title>
        <authorList>
            <person name="Bowler C."/>
            <person name="Allen A.E."/>
            <person name="Badger J.H."/>
            <person name="Grimwood J."/>
            <person name="Jabbari K."/>
            <person name="Kuo A."/>
            <person name="Maheswari U."/>
            <person name="Martens C."/>
            <person name="Maumus F."/>
            <person name="Otillar R.P."/>
            <person name="Rayko E."/>
            <person name="Salamov A."/>
            <person name="Vandepoele K."/>
            <person name="Beszteri B."/>
            <person name="Gruber A."/>
            <person name="Heijde M."/>
            <person name="Katinka M."/>
            <person name="Mock T."/>
            <person name="Valentin K."/>
            <person name="Verret F."/>
            <person name="Berges J.A."/>
            <person name="Brownlee C."/>
            <person name="Cadoret J.P."/>
            <person name="Chiovitti A."/>
            <person name="Choi C.J."/>
            <person name="Coesel S."/>
            <person name="De Martino A."/>
            <person name="Detter J.C."/>
            <person name="Durkin C."/>
            <person name="Falciatore A."/>
            <person name="Fournet J."/>
            <person name="Haruta M."/>
            <person name="Huysman M.J."/>
            <person name="Jenkins B.D."/>
            <person name="Jiroutova K."/>
            <person name="Jorgensen R.E."/>
            <person name="Joubert Y."/>
            <person name="Kaplan A."/>
            <person name="Kroger N."/>
            <person name="Kroth P.G."/>
            <person name="La Roche J."/>
            <person name="Lindquist E."/>
            <person name="Lommer M."/>
            <person name="Martin-Jezequel V."/>
            <person name="Lopez P.J."/>
            <person name="Lucas S."/>
            <person name="Mangogna M."/>
            <person name="McGinnis K."/>
            <person name="Medlin L.K."/>
            <person name="Montsant A."/>
            <person name="Oudot-Le Secq M.P."/>
            <person name="Napoli C."/>
            <person name="Obornik M."/>
            <person name="Parker M.S."/>
            <person name="Petit J.L."/>
            <person name="Porcel B.M."/>
            <person name="Poulsen N."/>
            <person name="Robison M."/>
            <person name="Rychlewski L."/>
            <person name="Rynearson T.A."/>
            <person name="Schmutz J."/>
            <person name="Shapiro H."/>
            <person name="Siaut M."/>
            <person name="Stanley M."/>
            <person name="Sussman M.R."/>
            <person name="Taylor A.R."/>
            <person name="Vardi A."/>
            <person name="von Dassow P."/>
            <person name="Vyverman W."/>
            <person name="Willis A."/>
            <person name="Wyrwicz L.S."/>
            <person name="Rokhsar D.S."/>
            <person name="Weissenbach J."/>
            <person name="Armbrust E.V."/>
            <person name="Green B.R."/>
            <person name="Van de Peer Y."/>
            <person name="Grigoriev I.V."/>
        </authorList>
    </citation>
    <scope>NUCLEOTIDE SEQUENCE [LARGE SCALE GENOMIC DNA]</scope>
    <source>
        <strain evidence="2 3">CCAP 1055/1</strain>
    </source>
</reference>
<sequence>MGNVCCGGNEETKASALDGPSRPDHDVTDHGSGASSSFPGHTALPDPSTESTNLASSAPTSTPQEQKLAQEQQRVQAREQARLALIVNKTGQSMVAVRSTRGSNAYYDQGFAAALAQHLEQTTRFAAQVPSRLPPPNARESVYARLTAAPWHGIQLGPKDGLAGCAGENPNTYMDHVAESYLDSVVPKKEGFSNARPIVENLL</sequence>
<keyword evidence="3" id="KW-1185">Reference proteome</keyword>
<evidence type="ECO:0000256" key="1">
    <source>
        <dbReference type="SAM" id="MobiDB-lite"/>
    </source>
</evidence>
<reference evidence="3" key="2">
    <citation type="submission" date="2008-08" db="EMBL/GenBank/DDBJ databases">
        <authorList>
            <consortium name="Diatom Consortium"/>
            <person name="Grigoriev I."/>
            <person name="Grimwood J."/>
            <person name="Kuo A."/>
            <person name="Otillar R.P."/>
            <person name="Salamov A."/>
            <person name="Detter J.C."/>
            <person name="Lindquist E."/>
            <person name="Shapiro H."/>
            <person name="Lucas S."/>
            <person name="Glavina del Rio T."/>
            <person name="Pitluck S."/>
            <person name="Rokhsar D."/>
            <person name="Bowler C."/>
        </authorList>
    </citation>
    <scope>GENOME REANNOTATION</scope>
    <source>
        <strain evidence="3">CCAP 1055/1</strain>
    </source>
</reference>
<dbReference type="KEGG" id="pti:PHATRDRAFT_35974"/>
<dbReference type="AlphaFoldDB" id="B7G013"/>
<organism evidence="2 3">
    <name type="scientific">Phaeodactylum tricornutum (strain CCAP 1055/1)</name>
    <dbReference type="NCBI Taxonomy" id="556484"/>
    <lineage>
        <taxon>Eukaryota</taxon>
        <taxon>Sar</taxon>
        <taxon>Stramenopiles</taxon>
        <taxon>Ochrophyta</taxon>
        <taxon>Bacillariophyta</taxon>
        <taxon>Bacillariophyceae</taxon>
        <taxon>Bacillariophycidae</taxon>
        <taxon>Naviculales</taxon>
        <taxon>Phaeodactylaceae</taxon>
        <taxon>Phaeodactylum</taxon>
    </lineage>
</organism>
<dbReference type="PaxDb" id="2850-Phatr35974"/>
<name>B7G013_PHATC</name>
<accession>B7G013</accession>
<proteinExistence type="predicted"/>
<gene>
    <name evidence="2" type="ORF">PHATRDRAFT_35974</name>
</gene>
<dbReference type="Proteomes" id="UP000000759">
    <property type="component" value="Chromosome 9"/>
</dbReference>
<protein>
    <submittedName>
        <fullName evidence="2">Uncharacterized protein</fullName>
    </submittedName>
</protein>
<dbReference type="OMA" id="HATKEAW"/>
<feature type="region of interest" description="Disordered" evidence="1">
    <location>
        <begin position="1"/>
        <end position="75"/>
    </location>
</feature>
<dbReference type="OrthoDB" id="46607at2759"/>
<dbReference type="RefSeq" id="XP_002180599.1">
    <property type="nucleotide sequence ID" value="XM_002180563.1"/>
</dbReference>
<dbReference type="eggNOG" id="ENOG502T04N">
    <property type="taxonomic scope" value="Eukaryota"/>
</dbReference>
<evidence type="ECO:0000313" key="2">
    <source>
        <dbReference type="EMBL" id="EEC48007.1"/>
    </source>
</evidence>
<evidence type="ECO:0000313" key="3">
    <source>
        <dbReference type="Proteomes" id="UP000000759"/>
    </source>
</evidence>
<feature type="compositionally biased region" description="Polar residues" evidence="1">
    <location>
        <begin position="48"/>
        <end position="67"/>
    </location>
</feature>
<dbReference type="EMBL" id="CM000612">
    <property type="protein sequence ID" value="EEC48007.1"/>
    <property type="molecule type" value="Genomic_DNA"/>
</dbReference>